<evidence type="ECO:0000313" key="3">
    <source>
        <dbReference type="Proteomes" id="UP000054538"/>
    </source>
</evidence>
<dbReference type="HOGENOM" id="CLU_535332_0_0_1"/>
<keyword evidence="3" id="KW-1185">Reference proteome</keyword>
<organism evidence="2 3">
    <name type="scientific">Paxillus rubicundulus Ve08.2h10</name>
    <dbReference type="NCBI Taxonomy" id="930991"/>
    <lineage>
        <taxon>Eukaryota</taxon>
        <taxon>Fungi</taxon>
        <taxon>Dikarya</taxon>
        <taxon>Basidiomycota</taxon>
        <taxon>Agaricomycotina</taxon>
        <taxon>Agaricomycetes</taxon>
        <taxon>Agaricomycetidae</taxon>
        <taxon>Boletales</taxon>
        <taxon>Paxilineae</taxon>
        <taxon>Paxillaceae</taxon>
        <taxon>Paxillus</taxon>
    </lineage>
</organism>
<feature type="region of interest" description="Disordered" evidence="1">
    <location>
        <begin position="495"/>
        <end position="529"/>
    </location>
</feature>
<protein>
    <submittedName>
        <fullName evidence="2">Uncharacterized protein</fullName>
    </submittedName>
</protein>
<sequence>MVSSALSMSSSVPSSTTCMYSLLPPCYFKVTPGLETMNMGHSYPRQVCPFPSLQEVSVRDTTYRDSGLLPQLSCRSEQVLDHLLTISPLHLAPQPKLARIPQFPPALLFSICDVLRHDGSAECSSVSFLPLVLRKLRNWRLLDPVHRYTSAAFQNLALELARIVNEHGVSDCDLELSGPPHLRMKWAGSHSLGENSHPEPFQSAVRDETNSCSSALQASNEVCSGVVHVVSPRHHSVNEFRSGCSACRHPRVSFPATPHNPSIPHLARATSSRDVQFKEYTCSPVQQLRSAAQIGNEAKRAEPRRLTSISRRSEVDQNGSPLLNPAGAKPGIAFPRHCAHLPNMFPSRSSTTSASSTSSSAGSSRGILQPSHIGNRTRGNDNTTFNRRVVSVDHRLSAPRSTRLSLTNTRPPPRAQSFSHTHVTPPALGGPARLSIKGPIFPSTKLPERRLPSWSHPRTTTSITELAAPSPLCPVREWAPDPLIREANPPIQLRILDDGNYRSTGSSRRQTSYGFSSTSPLLQPRKWQP</sequence>
<evidence type="ECO:0000256" key="1">
    <source>
        <dbReference type="SAM" id="MobiDB-lite"/>
    </source>
</evidence>
<name>A0A0D0E7T3_9AGAM</name>
<feature type="region of interest" description="Disordered" evidence="1">
    <location>
        <begin position="293"/>
        <end position="436"/>
    </location>
</feature>
<dbReference type="EMBL" id="KN824914">
    <property type="protein sequence ID" value="KIK97924.1"/>
    <property type="molecule type" value="Genomic_DNA"/>
</dbReference>
<dbReference type="InParanoid" id="A0A0D0E7T3"/>
<feature type="compositionally biased region" description="Basic and acidic residues" evidence="1">
    <location>
        <begin position="297"/>
        <end position="315"/>
    </location>
</feature>
<accession>A0A0D0E7T3</accession>
<dbReference type="OrthoDB" id="2683582at2759"/>
<evidence type="ECO:0000313" key="2">
    <source>
        <dbReference type="EMBL" id="KIK97924.1"/>
    </source>
</evidence>
<feature type="compositionally biased region" description="Low complexity" evidence="1">
    <location>
        <begin position="347"/>
        <end position="366"/>
    </location>
</feature>
<dbReference type="AlphaFoldDB" id="A0A0D0E7T3"/>
<feature type="compositionally biased region" description="Polar residues" evidence="1">
    <location>
        <begin position="399"/>
        <end position="409"/>
    </location>
</feature>
<reference evidence="2 3" key="1">
    <citation type="submission" date="2014-04" db="EMBL/GenBank/DDBJ databases">
        <authorList>
            <consortium name="DOE Joint Genome Institute"/>
            <person name="Kuo A."/>
            <person name="Kohler A."/>
            <person name="Jargeat P."/>
            <person name="Nagy L.G."/>
            <person name="Floudas D."/>
            <person name="Copeland A."/>
            <person name="Barry K.W."/>
            <person name="Cichocki N."/>
            <person name="Veneault-Fourrey C."/>
            <person name="LaButti K."/>
            <person name="Lindquist E.A."/>
            <person name="Lipzen A."/>
            <person name="Lundell T."/>
            <person name="Morin E."/>
            <person name="Murat C."/>
            <person name="Sun H."/>
            <person name="Tunlid A."/>
            <person name="Henrissat B."/>
            <person name="Grigoriev I.V."/>
            <person name="Hibbett D.S."/>
            <person name="Martin F."/>
            <person name="Nordberg H.P."/>
            <person name="Cantor M.N."/>
            <person name="Hua S.X."/>
        </authorList>
    </citation>
    <scope>NUCLEOTIDE SEQUENCE [LARGE SCALE GENOMIC DNA]</scope>
    <source>
        <strain evidence="2 3">Ve08.2h10</strain>
    </source>
</reference>
<reference evidence="3" key="2">
    <citation type="submission" date="2015-01" db="EMBL/GenBank/DDBJ databases">
        <title>Evolutionary Origins and Diversification of the Mycorrhizal Mutualists.</title>
        <authorList>
            <consortium name="DOE Joint Genome Institute"/>
            <consortium name="Mycorrhizal Genomics Consortium"/>
            <person name="Kohler A."/>
            <person name="Kuo A."/>
            <person name="Nagy L.G."/>
            <person name="Floudas D."/>
            <person name="Copeland A."/>
            <person name="Barry K.W."/>
            <person name="Cichocki N."/>
            <person name="Veneault-Fourrey C."/>
            <person name="LaButti K."/>
            <person name="Lindquist E.A."/>
            <person name="Lipzen A."/>
            <person name="Lundell T."/>
            <person name="Morin E."/>
            <person name="Murat C."/>
            <person name="Riley R."/>
            <person name="Ohm R."/>
            <person name="Sun H."/>
            <person name="Tunlid A."/>
            <person name="Henrissat B."/>
            <person name="Grigoriev I.V."/>
            <person name="Hibbett D.S."/>
            <person name="Martin F."/>
        </authorList>
    </citation>
    <scope>NUCLEOTIDE SEQUENCE [LARGE SCALE GENOMIC DNA]</scope>
    <source>
        <strain evidence="3">Ve08.2h10</strain>
    </source>
</reference>
<dbReference type="Proteomes" id="UP000054538">
    <property type="component" value="Unassembled WGS sequence"/>
</dbReference>
<feature type="compositionally biased region" description="Polar residues" evidence="1">
    <location>
        <begin position="501"/>
        <end position="521"/>
    </location>
</feature>
<gene>
    <name evidence="2" type="ORF">PAXRUDRAFT_745593</name>
</gene>
<proteinExistence type="predicted"/>